<dbReference type="EMBL" id="CAJNIZ010025557">
    <property type="protein sequence ID" value="CAE7485056.1"/>
    <property type="molecule type" value="Genomic_DNA"/>
</dbReference>
<evidence type="ECO:0000313" key="1">
    <source>
        <dbReference type="EMBL" id="CAE7485056.1"/>
    </source>
</evidence>
<sequence length="130" mass="14624">NDKGALAISAPVAKAYLTAPFEMGVFNFSAVYQLHKQSSKETRQPLRPERLLKFIMTLEDVSVTKVEMEQAPFLPGHFVQSDGQNYVCYFFSMHDCLTSDKVKELKKTGLQFGGIQESGLERWTCEAAPQ</sequence>
<gene>
    <name evidence="1" type="ORF">SPIL2461_LOCUS12429</name>
</gene>
<accession>A0A812SHF0</accession>
<feature type="non-terminal residue" evidence="1">
    <location>
        <position position="130"/>
    </location>
</feature>
<reference evidence="1" key="1">
    <citation type="submission" date="2021-02" db="EMBL/GenBank/DDBJ databases">
        <authorList>
            <person name="Dougan E. K."/>
            <person name="Rhodes N."/>
            <person name="Thang M."/>
            <person name="Chan C."/>
        </authorList>
    </citation>
    <scope>NUCLEOTIDE SEQUENCE</scope>
</reference>
<dbReference type="AlphaFoldDB" id="A0A812SHF0"/>
<organism evidence="1 2">
    <name type="scientific">Symbiodinium pilosum</name>
    <name type="common">Dinoflagellate</name>
    <dbReference type="NCBI Taxonomy" id="2952"/>
    <lineage>
        <taxon>Eukaryota</taxon>
        <taxon>Sar</taxon>
        <taxon>Alveolata</taxon>
        <taxon>Dinophyceae</taxon>
        <taxon>Suessiales</taxon>
        <taxon>Symbiodiniaceae</taxon>
        <taxon>Symbiodinium</taxon>
    </lineage>
</organism>
<keyword evidence="2" id="KW-1185">Reference proteome</keyword>
<name>A0A812SHF0_SYMPI</name>
<dbReference type="Proteomes" id="UP000649617">
    <property type="component" value="Unassembled WGS sequence"/>
</dbReference>
<proteinExistence type="predicted"/>
<comment type="caution">
    <text evidence="1">The sequence shown here is derived from an EMBL/GenBank/DDBJ whole genome shotgun (WGS) entry which is preliminary data.</text>
</comment>
<protein>
    <submittedName>
        <fullName evidence="1">Uncharacterized protein</fullName>
    </submittedName>
</protein>
<evidence type="ECO:0000313" key="2">
    <source>
        <dbReference type="Proteomes" id="UP000649617"/>
    </source>
</evidence>